<gene>
    <name evidence="2" type="ORF">AMORRO_LOCUS704</name>
</gene>
<reference evidence="2" key="1">
    <citation type="submission" date="2021-06" db="EMBL/GenBank/DDBJ databases">
        <authorList>
            <person name="Kallberg Y."/>
            <person name="Tangrot J."/>
            <person name="Rosling A."/>
        </authorList>
    </citation>
    <scope>NUCLEOTIDE SEQUENCE</scope>
    <source>
        <strain evidence="2">CL551</strain>
    </source>
</reference>
<evidence type="ECO:0000313" key="2">
    <source>
        <dbReference type="EMBL" id="CAG8447401.1"/>
    </source>
</evidence>
<feature type="transmembrane region" description="Helical" evidence="1">
    <location>
        <begin position="62"/>
        <end position="88"/>
    </location>
</feature>
<evidence type="ECO:0000313" key="3">
    <source>
        <dbReference type="Proteomes" id="UP000789342"/>
    </source>
</evidence>
<proteinExistence type="predicted"/>
<protein>
    <submittedName>
        <fullName evidence="2">15439_t:CDS:1</fullName>
    </submittedName>
</protein>
<evidence type="ECO:0000256" key="1">
    <source>
        <dbReference type="SAM" id="Phobius"/>
    </source>
</evidence>
<keyword evidence="1" id="KW-0812">Transmembrane</keyword>
<comment type="caution">
    <text evidence="2">The sequence shown here is derived from an EMBL/GenBank/DDBJ whole genome shotgun (WGS) entry which is preliminary data.</text>
</comment>
<organism evidence="2 3">
    <name type="scientific">Acaulospora morrowiae</name>
    <dbReference type="NCBI Taxonomy" id="94023"/>
    <lineage>
        <taxon>Eukaryota</taxon>
        <taxon>Fungi</taxon>
        <taxon>Fungi incertae sedis</taxon>
        <taxon>Mucoromycota</taxon>
        <taxon>Glomeromycotina</taxon>
        <taxon>Glomeromycetes</taxon>
        <taxon>Diversisporales</taxon>
        <taxon>Acaulosporaceae</taxon>
        <taxon>Acaulospora</taxon>
    </lineage>
</organism>
<keyword evidence="3" id="KW-1185">Reference proteome</keyword>
<dbReference type="EMBL" id="CAJVPV010000223">
    <property type="protein sequence ID" value="CAG8447401.1"/>
    <property type="molecule type" value="Genomic_DNA"/>
</dbReference>
<keyword evidence="1" id="KW-0472">Membrane</keyword>
<dbReference type="AlphaFoldDB" id="A0A9N8VDF4"/>
<dbReference type="Proteomes" id="UP000789342">
    <property type="component" value="Unassembled WGS sequence"/>
</dbReference>
<accession>A0A9N8VDF4</accession>
<keyword evidence="1" id="KW-1133">Transmembrane helix</keyword>
<name>A0A9N8VDF4_9GLOM</name>
<sequence>MKHTVPTSTITSTLMVTVTPYTSTFKQTITVPYSTAATSAVPEPAFTTSNDPVTSNNQSSSLSVGVIVVIVLVCLLVVAIAIGLVVYWKS</sequence>